<dbReference type="GeneID" id="55970627"/>
<organism evidence="2 3">
    <name type="scientific">Geosmithia morbida</name>
    <dbReference type="NCBI Taxonomy" id="1094350"/>
    <lineage>
        <taxon>Eukaryota</taxon>
        <taxon>Fungi</taxon>
        <taxon>Dikarya</taxon>
        <taxon>Ascomycota</taxon>
        <taxon>Pezizomycotina</taxon>
        <taxon>Sordariomycetes</taxon>
        <taxon>Hypocreomycetidae</taxon>
        <taxon>Hypocreales</taxon>
        <taxon>Bionectriaceae</taxon>
        <taxon>Geosmithia</taxon>
    </lineage>
</organism>
<evidence type="ECO:0000313" key="2">
    <source>
        <dbReference type="EMBL" id="KAF4119733.1"/>
    </source>
</evidence>
<dbReference type="EMBL" id="JAANYQ010000021">
    <property type="protein sequence ID" value="KAF4119733.1"/>
    <property type="molecule type" value="Genomic_DNA"/>
</dbReference>
<name>A0A9P5CXW4_9HYPO</name>
<evidence type="ECO:0000313" key="3">
    <source>
        <dbReference type="Proteomes" id="UP000749293"/>
    </source>
</evidence>
<comment type="caution">
    <text evidence="2">The sequence shown here is derived from an EMBL/GenBank/DDBJ whole genome shotgun (WGS) entry which is preliminary data.</text>
</comment>
<proteinExistence type="predicted"/>
<protein>
    <submittedName>
        <fullName evidence="2">Uncharacterized protein</fullName>
    </submittedName>
</protein>
<accession>A0A9P5CXW4</accession>
<keyword evidence="3" id="KW-1185">Reference proteome</keyword>
<evidence type="ECO:0000256" key="1">
    <source>
        <dbReference type="SAM" id="MobiDB-lite"/>
    </source>
</evidence>
<feature type="region of interest" description="Disordered" evidence="1">
    <location>
        <begin position="198"/>
        <end position="303"/>
    </location>
</feature>
<feature type="region of interest" description="Disordered" evidence="1">
    <location>
        <begin position="89"/>
        <end position="110"/>
    </location>
</feature>
<dbReference type="Proteomes" id="UP000749293">
    <property type="component" value="Unassembled WGS sequence"/>
</dbReference>
<dbReference type="AlphaFoldDB" id="A0A9P5CXW4"/>
<gene>
    <name evidence="2" type="ORF">GMORB2_4399</name>
</gene>
<reference evidence="2" key="1">
    <citation type="submission" date="2020-03" db="EMBL/GenBank/DDBJ databases">
        <title>Site-based positive gene gene selection in Geosmithia morbida across the United States reveals a broad range of putative effectors and factors for local host and environmental adapation.</title>
        <authorList>
            <person name="Onufrak A."/>
            <person name="Murdoch R.W."/>
            <person name="Gazis R."/>
            <person name="Huff M."/>
            <person name="Staton M."/>
            <person name="Klingeman W."/>
            <person name="Hadziabdic D."/>
        </authorList>
    </citation>
    <scope>NUCLEOTIDE SEQUENCE</scope>
    <source>
        <strain evidence="2">1262</strain>
    </source>
</reference>
<dbReference type="OrthoDB" id="4776522at2759"/>
<dbReference type="RefSeq" id="XP_035318385.1">
    <property type="nucleotide sequence ID" value="XM_035466374.1"/>
</dbReference>
<sequence>MVPTFSAASAAVLGLLGGSTFAPRTSILNATSRILAPKIGLRSRSPAARADQLSFFTENTAQQLTGYSPDQIELILKQREEVQSTIEEKKLRTLTTSSPDDETDPARPPWVPKLSKECTYTACPRCRPGYAARSFLSIDAVANGEVLPTSALGFGFHPIGERPVVDAEILKTIGIRVPDPSPSNTPIQHTFLCAEEFSTGEPEDPSKMQPVIRGDDGEGEEGEIHSCKESTGGDVSNTSRSPPPPPIVSRNLKHASTCSKTLGDRPLTSESGFAKDTVIMKPDCENADDPQPNGERPDQSSDDSALLSLLQMKGSARRRWNGARDLGIGTDSSRLNLWL</sequence>